<dbReference type="eggNOG" id="ENOG5030X2D">
    <property type="taxonomic scope" value="Bacteria"/>
</dbReference>
<proteinExistence type="predicted"/>
<accession>A0A1M6ADP3</accession>
<sequence length="260" mass="30000">MSNNENSVLEYLKANNEVLFDKIVNALRKGKQVNFTDINQSDIIILSPQKAFEYAGEEGDKYFKVWMVGSTIAWCTWANSMVDSDFRWNAKARNENKRDNKDILGNEPYVSAYLKSNSAIEQCSVVYMFPFEAFSKKKVEVVKKVEEKESKTEKVVKKTTSESEDKKIEKIIDELSDLTKDISEKFAPSPTMPGLGMITRAMDKQELLGERAEFDTKLMRLKCLDEHNKMIPYFEKKAQEWDEKKAGVFEKIAKVLKNNK</sequence>
<protein>
    <submittedName>
        <fullName evidence="1">Uncharacterized protein</fullName>
    </submittedName>
</protein>
<dbReference type="RefSeq" id="WP_025830505.1">
    <property type="nucleotide sequence ID" value="NZ_FQZN01000001.1"/>
</dbReference>
<evidence type="ECO:0000313" key="1">
    <source>
        <dbReference type="EMBL" id="SHI34660.1"/>
    </source>
</evidence>
<gene>
    <name evidence="1" type="ORF">SAMN05444350_101202</name>
</gene>
<dbReference type="GeneID" id="92710450"/>
<dbReference type="AlphaFoldDB" id="A0A1M6ADP3"/>
<dbReference type="Proteomes" id="UP000184192">
    <property type="component" value="Unassembled WGS sequence"/>
</dbReference>
<reference evidence="2" key="1">
    <citation type="submission" date="2016-11" db="EMBL/GenBank/DDBJ databases">
        <authorList>
            <person name="Varghese N."/>
            <person name="Submissions S."/>
        </authorList>
    </citation>
    <scope>NUCLEOTIDE SEQUENCE [LARGE SCALE GENOMIC DNA]</scope>
    <source>
        <strain evidence="2">DSM 26884</strain>
    </source>
</reference>
<organism evidence="1 2">
    <name type="scientific">Bacteroides stercorirosoris</name>
    <dbReference type="NCBI Taxonomy" id="871324"/>
    <lineage>
        <taxon>Bacteria</taxon>
        <taxon>Pseudomonadati</taxon>
        <taxon>Bacteroidota</taxon>
        <taxon>Bacteroidia</taxon>
        <taxon>Bacteroidales</taxon>
        <taxon>Bacteroidaceae</taxon>
        <taxon>Bacteroides</taxon>
    </lineage>
</organism>
<name>A0A1M6ADP3_9BACE</name>
<dbReference type="EMBL" id="FQZN01000001">
    <property type="protein sequence ID" value="SHI34660.1"/>
    <property type="molecule type" value="Genomic_DNA"/>
</dbReference>
<keyword evidence="2" id="KW-1185">Reference proteome</keyword>
<evidence type="ECO:0000313" key="2">
    <source>
        <dbReference type="Proteomes" id="UP000184192"/>
    </source>
</evidence>